<evidence type="ECO:0000256" key="2">
    <source>
        <dbReference type="ARBA" id="ARBA00004496"/>
    </source>
</evidence>
<feature type="compositionally biased region" description="Polar residues" evidence="9">
    <location>
        <begin position="180"/>
        <end position="196"/>
    </location>
</feature>
<evidence type="ECO:0000313" key="10">
    <source>
        <dbReference type="EMBL" id="OBZ65285.1"/>
    </source>
</evidence>
<evidence type="ECO:0000256" key="7">
    <source>
        <dbReference type="ARBA" id="ARBA00023163"/>
    </source>
</evidence>
<dbReference type="OMA" id="WSTHASW"/>
<evidence type="ECO:0000256" key="6">
    <source>
        <dbReference type="ARBA" id="ARBA00023015"/>
    </source>
</evidence>
<evidence type="ECO:0000256" key="5">
    <source>
        <dbReference type="ARBA" id="ARBA00022491"/>
    </source>
</evidence>
<evidence type="ECO:0000256" key="9">
    <source>
        <dbReference type="SAM" id="MobiDB-lite"/>
    </source>
</evidence>
<sequence>MSLSGQLRLRLQYAKLKVEHGWQRQNLNEVENLYFRHTHINRPYPTISPGGRRSRATLANTITPPDVPSPTEERKPDQIADTAMQVDGAPDGSGDGSVLSSHPARSVVGVPDDLSEHVEVPSASAFLEHRTEQGDAAIPGPSHPTLEAALAEQAATGSRASRRNSTRRRPRPASSLPATHNNTAPTENPPLASSTPDFPAANPASSTPTAVAPPPPSTSPFSEPFDPMQPQDQHDTQLAALRSLMSASTFSASPTPAAGAGLTYDSFWSSHSASTSSYRSMLAQAQSRPLVAHASSPAVVESTARDGAGGGAGWVLQ</sequence>
<feature type="compositionally biased region" description="Low complexity" evidence="9">
    <location>
        <begin position="198"/>
        <end position="210"/>
    </location>
</feature>
<reference evidence="10 11" key="1">
    <citation type="submission" date="2016-03" db="EMBL/GenBank/DDBJ databases">
        <title>Whole genome sequencing of Grifola frondosa 9006-11.</title>
        <authorList>
            <person name="Min B."/>
            <person name="Park H."/>
            <person name="Kim J.-G."/>
            <person name="Cho H."/>
            <person name="Oh Y.-L."/>
            <person name="Kong W.-S."/>
            <person name="Choi I.-G."/>
        </authorList>
    </citation>
    <scope>NUCLEOTIDE SEQUENCE [LARGE SCALE GENOMIC DNA]</scope>
    <source>
        <strain evidence="10 11">9006-11</strain>
    </source>
</reference>
<evidence type="ECO:0000256" key="8">
    <source>
        <dbReference type="ARBA" id="ARBA00023242"/>
    </source>
</evidence>
<dbReference type="STRING" id="5627.A0A1C7LKJ6"/>
<feature type="region of interest" description="Disordered" evidence="9">
    <location>
        <begin position="150"/>
        <end position="233"/>
    </location>
</feature>
<dbReference type="Proteomes" id="UP000092993">
    <property type="component" value="Unassembled WGS sequence"/>
</dbReference>
<keyword evidence="4" id="KW-0963">Cytoplasm</keyword>
<dbReference type="GO" id="GO:0005634">
    <property type="term" value="C:nucleus"/>
    <property type="evidence" value="ECO:0007669"/>
    <property type="project" value="UniProtKB-SubCell"/>
</dbReference>
<dbReference type="EMBL" id="LUGG01000047">
    <property type="protein sequence ID" value="OBZ65285.1"/>
    <property type="molecule type" value="Genomic_DNA"/>
</dbReference>
<dbReference type="OrthoDB" id="2359117at2759"/>
<comment type="caution">
    <text evidence="10">The sequence shown here is derived from an EMBL/GenBank/DDBJ whole genome shotgun (WGS) entry which is preliminary data.</text>
</comment>
<dbReference type="AlphaFoldDB" id="A0A1C7LKJ6"/>
<dbReference type="GO" id="GO:0005737">
    <property type="term" value="C:cytoplasm"/>
    <property type="evidence" value="ECO:0007669"/>
    <property type="project" value="UniProtKB-SubCell"/>
</dbReference>
<evidence type="ECO:0000256" key="4">
    <source>
        <dbReference type="ARBA" id="ARBA00022490"/>
    </source>
</evidence>
<keyword evidence="11" id="KW-1185">Reference proteome</keyword>
<organism evidence="10 11">
    <name type="scientific">Grifola frondosa</name>
    <name type="common">Maitake</name>
    <name type="synonym">Polyporus frondosus</name>
    <dbReference type="NCBI Taxonomy" id="5627"/>
    <lineage>
        <taxon>Eukaryota</taxon>
        <taxon>Fungi</taxon>
        <taxon>Dikarya</taxon>
        <taxon>Basidiomycota</taxon>
        <taxon>Agaricomycotina</taxon>
        <taxon>Agaricomycetes</taxon>
        <taxon>Polyporales</taxon>
        <taxon>Grifolaceae</taxon>
        <taxon>Grifola</taxon>
    </lineage>
</organism>
<comment type="subcellular location">
    <subcellularLocation>
        <location evidence="2">Cytoplasm</location>
    </subcellularLocation>
    <subcellularLocation>
        <location evidence="1">Nucleus</location>
    </subcellularLocation>
</comment>
<gene>
    <name evidence="10" type="ORF">A0H81_14700</name>
</gene>
<feature type="compositionally biased region" description="Gly residues" evidence="9">
    <location>
        <begin position="307"/>
        <end position="317"/>
    </location>
</feature>
<keyword evidence="6" id="KW-0805">Transcription regulation</keyword>
<protein>
    <submittedName>
        <fullName evidence="10">Uncharacterized protein</fullName>
    </submittedName>
</protein>
<accession>A0A1C7LKJ6</accession>
<comment type="similarity">
    <text evidence="3">Belongs to the WHI5/NRM1 family.</text>
</comment>
<dbReference type="Pfam" id="PF08528">
    <property type="entry name" value="Whi5"/>
    <property type="match status" value="1"/>
</dbReference>
<feature type="region of interest" description="Disordered" evidence="9">
    <location>
        <begin position="45"/>
        <end position="114"/>
    </location>
</feature>
<feature type="region of interest" description="Disordered" evidence="9">
    <location>
        <begin position="295"/>
        <end position="317"/>
    </location>
</feature>
<feature type="compositionally biased region" description="Basic residues" evidence="9">
    <location>
        <begin position="160"/>
        <end position="171"/>
    </location>
</feature>
<keyword evidence="5" id="KW-0678">Repressor</keyword>
<proteinExistence type="inferred from homology"/>
<evidence type="ECO:0000313" key="11">
    <source>
        <dbReference type="Proteomes" id="UP000092993"/>
    </source>
</evidence>
<keyword evidence="7" id="KW-0804">Transcription</keyword>
<dbReference type="InterPro" id="IPR013734">
    <property type="entry name" value="TF_Nrm1/Whi5"/>
</dbReference>
<feature type="compositionally biased region" description="Low complexity" evidence="9">
    <location>
        <begin position="150"/>
        <end position="159"/>
    </location>
</feature>
<evidence type="ECO:0000256" key="1">
    <source>
        <dbReference type="ARBA" id="ARBA00004123"/>
    </source>
</evidence>
<keyword evidence="8" id="KW-0539">Nucleus</keyword>
<name>A0A1C7LKJ6_GRIFR</name>
<evidence type="ECO:0000256" key="3">
    <source>
        <dbReference type="ARBA" id="ARBA00006922"/>
    </source>
</evidence>